<dbReference type="Proteomes" id="UP000244240">
    <property type="component" value="Unassembled WGS sequence"/>
</dbReference>
<comment type="caution">
    <text evidence="2">The sequence shown here is derived from an EMBL/GenBank/DDBJ whole genome shotgun (WGS) entry which is preliminary data.</text>
</comment>
<reference evidence="2 3" key="1">
    <citation type="submission" date="2018-04" db="EMBL/GenBank/DDBJ databases">
        <title>Genomic Encyclopedia of Archaeal and Bacterial Type Strains, Phase II (KMG-II): from individual species to whole genera.</title>
        <authorList>
            <person name="Goeker M."/>
        </authorList>
    </citation>
    <scope>NUCLEOTIDE SEQUENCE [LARGE SCALE GENOMIC DNA]</scope>
    <source>
        <strain evidence="2 3">DSM 45787</strain>
    </source>
</reference>
<dbReference type="RefSeq" id="WP_108023239.1">
    <property type="nucleotide sequence ID" value="NZ_QBKR01000010.1"/>
</dbReference>
<organism evidence="2 3">
    <name type="scientific">Melghirimyces profundicolus</name>
    <dbReference type="NCBI Taxonomy" id="1242148"/>
    <lineage>
        <taxon>Bacteria</taxon>
        <taxon>Bacillati</taxon>
        <taxon>Bacillota</taxon>
        <taxon>Bacilli</taxon>
        <taxon>Bacillales</taxon>
        <taxon>Thermoactinomycetaceae</taxon>
        <taxon>Melghirimyces</taxon>
    </lineage>
</organism>
<keyword evidence="1" id="KW-0472">Membrane</keyword>
<dbReference type="OrthoDB" id="2991037at2"/>
<gene>
    <name evidence="2" type="ORF">C8P63_11086</name>
</gene>
<evidence type="ECO:0000256" key="1">
    <source>
        <dbReference type="SAM" id="Phobius"/>
    </source>
</evidence>
<protein>
    <submittedName>
        <fullName evidence="2">Uncharacterized protein</fullName>
    </submittedName>
</protein>
<keyword evidence="1" id="KW-0812">Transmembrane</keyword>
<accession>A0A2T6BV35</accession>
<dbReference type="AlphaFoldDB" id="A0A2T6BV35"/>
<name>A0A2T6BV35_9BACL</name>
<evidence type="ECO:0000313" key="3">
    <source>
        <dbReference type="Proteomes" id="UP000244240"/>
    </source>
</evidence>
<keyword evidence="1" id="KW-1133">Transmembrane helix</keyword>
<evidence type="ECO:0000313" key="2">
    <source>
        <dbReference type="EMBL" id="PTX59941.1"/>
    </source>
</evidence>
<proteinExistence type="predicted"/>
<sequence length="103" mass="11792">MNESVKNTLVQALLVTVIAINLMLAGVLAVRSQVQTGGVTPAMARPGSAALQPETRLEYQGTTEEKNWRVEHYRKVEVFRDEKGREVKTRPTDEEIHIRYWRK</sequence>
<feature type="transmembrane region" description="Helical" evidence="1">
    <location>
        <begin position="12"/>
        <end position="30"/>
    </location>
</feature>
<keyword evidence="3" id="KW-1185">Reference proteome</keyword>
<dbReference type="EMBL" id="QBKR01000010">
    <property type="protein sequence ID" value="PTX59941.1"/>
    <property type="molecule type" value="Genomic_DNA"/>
</dbReference>